<sequence length="229" mass="24203">MELTRLPVGAALFDLDGTLIDTEPRSRMMWARLFDAHGAPHDEALLASFAGRRGREALVDHLHLFPGRTVEELFHEVLGHYDDPDLPVPAPVPGAVELVRALHALDVPIAVVTSGIRDYAHGLLAELGVDGLLDMVVTADDVAVGKPHPEGYLAAARGLGIPPAEAVAFEDAPAGVAAARGAGMTVVGITTTQPSAALRAARHVVADLRQVTVNPGPELRIRVTEEKSQ</sequence>
<reference evidence="1 2" key="1">
    <citation type="submission" date="2018-08" db="EMBL/GenBank/DDBJ databases">
        <title>Actinomadura jelena sp. nov., a novel Actinomycete isolated from soil in Chad.</title>
        <authorList>
            <person name="Shi L."/>
        </authorList>
    </citation>
    <scope>NUCLEOTIDE SEQUENCE [LARGE SCALE GENOMIC DNA]</scope>
    <source>
        <strain evidence="1 2">NEAU-G17</strain>
    </source>
</reference>
<protein>
    <submittedName>
        <fullName evidence="1">HAD family phosphatase</fullName>
    </submittedName>
</protein>
<dbReference type="SUPFAM" id="SSF56784">
    <property type="entry name" value="HAD-like"/>
    <property type="match status" value="1"/>
</dbReference>
<keyword evidence="2" id="KW-1185">Reference proteome</keyword>
<comment type="caution">
    <text evidence="1">The sequence shown here is derived from an EMBL/GenBank/DDBJ whole genome shotgun (WGS) entry which is preliminary data.</text>
</comment>
<dbReference type="GO" id="GO:0050308">
    <property type="term" value="F:sugar-phosphatase activity"/>
    <property type="evidence" value="ECO:0007669"/>
    <property type="project" value="TreeGrafter"/>
</dbReference>
<organism evidence="1 2">
    <name type="scientific">Actinomadura logoneensis</name>
    <dbReference type="NCBI Taxonomy" id="2293572"/>
    <lineage>
        <taxon>Bacteria</taxon>
        <taxon>Bacillati</taxon>
        <taxon>Actinomycetota</taxon>
        <taxon>Actinomycetes</taxon>
        <taxon>Streptosporangiales</taxon>
        <taxon>Thermomonosporaceae</taxon>
        <taxon>Actinomadura</taxon>
    </lineage>
</organism>
<dbReference type="PANTHER" id="PTHR43481">
    <property type="entry name" value="FRUCTOSE-1-PHOSPHATE PHOSPHATASE"/>
    <property type="match status" value="1"/>
</dbReference>
<dbReference type="Gene3D" id="3.40.50.1000">
    <property type="entry name" value="HAD superfamily/HAD-like"/>
    <property type="match status" value="1"/>
</dbReference>
<dbReference type="NCBIfam" id="TIGR01509">
    <property type="entry name" value="HAD-SF-IA-v3"/>
    <property type="match status" value="1"/>
</dbReference>
<dbReference type="PRINTS" id="PR00413">
    <property type="entry name" value="HADHALOGNASE"/>
</dbReference>
<name>A0A372JJU7_9ACTN</name>
<dbReference type="RefSeq" id="WP_117358792.1">
    <property type="nucleotide sequence ID" value="NZ_QURH01000309.1"/>
</dbReference>
<dbReference type="AlphaFoldDB" id="A0A372JJU7"/>
<evidence type="ECO:0000313" key="2">
    <source>
        <dbReference type="Proteomes" id="UP000261811"/>
    </source>
</evidence>
<dbReference type="InterPro" id="IPR006439">
    <property type="entry name" value="HAD-SF_hydro_IA"/>
</dbReference>
<dbReference type="Pfam" id="PF00702">
    <property type="entry name" value="Hydrolase"/>
    <property type="match status" value="1"/>
</dbReference>
<proteinExistence type="predicted"/>
<gene>
    <name evidence="1" type="ORF">DZF91_18970</name>
</gene>
<dbReference type="Proteomes" id="UP000261811">
    <property type="component" value="Unassembled WGS sequence"/>
</dbReference>
<accession>A0A372JJU7</accession>
<evidence type="ECO:0000313" key="1">
    <source>
        <dbReference type="EMBL" id="RFU40096.1"/>
    </source>
</evidence>
<dbReference type="InterPro" id="IPR036412">
    <property type="entry name" value="HAD-like_sf"/>
</dbReference>
<dbReference type="SFLD" id="SFLDG01129">
    <property type="entry name" value="C1.5:_HAD__Beta-PGM__Phosphata"/>
    <property type="match status" value="1"/>
</dbReference>
<dbReference type="OrthoDB" id="9812856at2"/>
<dbReference type="SFLD" id="SFLDG01135">
    <property type="entry name" value="C1.5.6:_HAD__Beta-PGM__Phospha"/>
    <property type="match status" value="1"/>
</dbReference>
<dbReference type="SFLD" id="SFLDS00003">
    <property type="entry name" value="Haloacid_Dehalogenase"/>
    <property type="match status" value="1"/>
</dbReference>
<dbReference type="PANTHER" id="PTHR43481:SF4">
    <property type="entry name" value="GLYCEROL-1-PHOSPHATE PHOSPHOHYDROLASE 1-RELATED"/>
    <property type="match status" value="1"/>
</dbReference>
<dbReference type="EMBL" id="QURH01000309">
    <property type="protein sequence ID" value="RFU40096.1"/>
    <property type="molecule type" value="Genomic_DNA"/>
</dbReference>
<dbReference type="Gene3D" id="1.10.150.240">
    <property type="entry name" value="Putative phosphatase, domain 2"/>
    <property type="match status" value="1"/>
</dbReference>
<dbReference type="InterPro" id="IPR023198">
    <property type="entry name" value="PGP-like_dom2"/>
</dbReference>
<dbReference type="InterPro" id="IPR023214">
    <property type="entry name" value="HAD_sf"/>
</dbReference>
<dbReference type="InterPro" id="IPR051806">
    <property type="entry name" value="HAD-like_SPP"/>
</dbReference>